<comment type="similarity">
    <text evidence="1">Belongs to the putative lipase ROG1 family.</text>
</comment>
<dbReference type="OMA" id="CGHFVRI"/>
<evidence type="ECO:0000256" key="1">
    <source>
        <dbReference type="ARBA" id="ARBA00007920"/>
    </source>
</evidence>
<dbReference type="InterPro" id="IPR056884">
    <property type="entry name" value="NPHP3-like_N"/>
</dbReference>
<evidence type="ECO:0000259" key="6">
    <source>
        <dbReference type="Pfam" id="PF24883"/>
    </source>
</evidence>
<reference evidence="7 8" key="1">
    <citation type="submission" date="2018-05" db="EMBL/GenBank/DDBJ databases">
        <title>Draft genome sequence of Scytalidium lignicola DSM 105466, a ubiquitous saprotrophic fungus.</title>
        <authorList>
            <person name="Buettner E."/>
            <person name="Gebauer A.M."/>
            <person name="Hofrichter M."/>
            <person name="Liers C."/>
            <person name="Kellner H."/>
        </authorList>
    </citation>
    <scope>NUCLEOTIDE SEQUENCE [LARGE SCALE GENOMIC DNA]</scope>
    <source>
        <strain evidence="7 8">DSM 105466</strain>
    </source>
</reference>
<dbReference type="InterPro" id="IPR027417">
    <property type="entry name" value="P-loop_NTPase"/>
</dbReference>
<dbReference type="EMBL" id="NCSJ02000008">
    <property type="protein sequence ID" value="RFU35449.1"/>
    <property type="molecule type" value="Genomic_DNA"/>
</dbReference>
<feature type="domain" description="GPI inositol-deacylase winged helix" evidence="5">
    <location>
        <begin position="768"/>
        <end position="848"/>
    </location>
</feature>
<comment type="caution">
    <text evidence="7">The sequence shown here is derived from an EMBL/GenBank/DDBJ whole genome shotgun (WGS) entry which is preliminary data.</text>
</comment>
<dbReference type="Gene3D" id="3.40.50.1820">
    <property type="entry name" value="alpha/beta hydrolase"/>
    <property type="match status" value="1"/>
</dbReference>
<dbReference type="SUPFAM" id="SSF53474">
    <property type="entry name" value="alpha/beta-Hydrolases"/>
    <property type="match status" value="1"/>
</dbReference>
<dbReference type="PANTHER" id="PTHR10039">
    <property type="entry name" value="AMELOGENIN"/>
    <property type="match status" value="1"/>
</dbReference>
<dbReference type="SUPFAM" id="SSF52540">
    <property type="entry name" value="P-loop containing nucleoside triphosphate hydrolases"/>
    <property type="match status" value="1"/>
</dbReference>
<evidence type="ECO:0000256" key="2">
    <source>
        <dbReference type="ARBA" id="ARBA00022737"/>
    </source>
</evidence>
<proteinExistence type="inferred from homology"/>
<dbReference type="InterPro" id="IPR007751">
    <property type="entry name" value="DUF676_lipase-like"/>
</dbReference>
<feature type="domain" description="DUF676" evidence="4">
    <location>
        <begin position="199"/>
        <end position="338"/>
    </location>
</feature>
<protein>
    <recommendedName>
        <fullName evidence="9">DUF676 domain-containing protein</fullName>
    </recommendedName>
</protein>
<keyword evidence="2" id="KW-0677">Repeat</keyword>
<dbReference type="InterPro" id="IPR054471">
    <property type="entry name" value="GPIID_WHD"/>
</dbReference>
<dbReference type="Gene3D" id="3.40.50.300">
    <property type="entry name" value="P-loop containing nucleotide triphosphate hydrolases"/>
    <property type="match status" value="1"/>
</dbReference>
<evidence type="ECO:0000259" key="5">
    <source>
        <dbReference type="Pfam" id="PF22939"/>
    </source>
</evidence>
<evidence type="ECO:0000313" key="7">
    <source>
        <dbReference type="EMBL" id="RFU35449.1"/>
    </source>
</evidence>
<organism evidence="7 8">
    <name type="scientific">Scytalidium lignicola</name>
    <name type="common">Hyphomycete</name>
    <dbReference type="NCBI Taxonomy" id="5539"/>
    <lineage>
        <taxon>Eukaryota</taxon>
        <taxon>Fungi</taxon>
        <taxon>Dikarya</taxon>
        <taxon>Ascomycota</taxon>
        <taxon>Pezizomycotina</taxon>
        <taxon>Leotiomycetes</taxon>
        <taxon>Leotiomycetes incertae sedis</taxon>
        <taxon>Scytalidium</taxon>
    </lineage>
</organism>
<feature type="compositionally biased region" description="Polar residues" evidence="3">
    <location>
        <begin position="115"/>
        <end position="129"/>
    </location>
</feature>
<dbReference type="Pfam" id="PF22939">
    <property type="entry name" value="WHD_GPIID"/>
    <property type="match status" value="1"/>
</dbReference>
<evidence type="ECO:0000313" key="8">
    <source>
        <dbReference type="Proteomes" id="UP000258309"/>
    </source>
</evidence>
<feature type="domain" description="Nephrocystin 3-like N-terminal" evidence="6">
    <location>
        <begin position="486"/>
        <end position="644"/>
    </location>
</feature>
<dbReference type="AlphaFoldDB" id="A0A3E2HQ09"/>
<feature type="region of interest" description="Disordered" evidence="3">
    <location>
        <begin position="105"/>
        <end position="132"/>
    </location>
</feature>
<sequence>MKRLHSFLGLNRKPNDAIRVEALEVDASGSGAKQLRNRRDYQSRTALAIDSSSLNYDLERHAYANYGEERELSLSLHAIEIQSSPNYDLSTNTQEVRQERFVQLHSGHESHDQHPLSSQDTQTNPSRGQPSADEMADFLRRYQEMNSKLPPGALDGILRQVHNTKSTTDQIITAFDDRDEYGMFILRDKPSNRLGIVDVVAIHGLNGHYSRTWTSQRGSESANWLKDFLPTQLLNTRIMSFGYNSTVQFSKSDADISTFAEQLLEELLAVRCTQIEMHRPLVFICHSLGGIVFKKALIKAHEKRRYDQIKSCVYGVAFFGTPHRGAALASWSTILANVLSAATVGRNTNSRLSKSLKLNAQALLDISESFVDRGKGLQILSFYETDKMDFLDCKVVEKASAAVGLANEVLIPVNGNHRNICQFLRASEPRYRVVWTNIRDIVSKAVYVAKPLAEFEFAIDQDALLKRFWTSDYEAHRRRNPLRLPGTCEWLFHHPKYKQWLQDKSSSLLWLSANPGCGKSVFMSALVDDLRTRTGMPHDATSTCHFFFKNENAQQENAHIALRAILHQIFIDKPFLLKYAQKQFRTKGDDMFVKWDTLWMIFTDVVMDADAGNFVFVFDALDECEIKSQEYLRKALTDLHKQKGQFLVGRFFKTIIASRPDNAIQASFCDFSRLRAEDEADATTHDVDLVTKAKVKELIIQGVDKNEITRAERELISRADRTFLWTALTLELLVASVQQGANSRDIDRILQNDGLHDVYNQLLQSSFNPEEARIMLCLILAAARPFTLEEMNVAMAVHLGGTELSPLEPRLKSPIENYIKTTCGHFVRIIHGELSLVHQTAKEFLVSDVNPTSNEIRQWKNTFPSKACEDVLLDVCETYYRLVVFFIPKALDIPPKASPAIPRPDVRTYKNRLRLPLAFLNKGAGPWDSCWDAAFEAVRELTGAPGRDESIRSRERKLLINEWNT</sequence>
<feature type="non-terminal residue" evidence="7">
    <location>
        <position position="965"/>
    </location>
</feature>
<dbReference type="Proteomes" id="UP000258309">
    <property type="component" value="Unassembled WGS sequence"/>
</dbReference>
<evidence type="ECO:0000256" key="3">
    <source>
        <dbReference type="SAM" id="MobiDB-lite"/>
    </source>
</evidence>
<dbReference type="Pfam" id="PF24883">
    <property type="entry name" value="NPHP3_N"/>
    <property type="match status" value="1"/>
</dbReference>
<dbReference type="OrthoDB" id="20872at2759"/>
<name>A0A3E2HQ09_SCYLI</name>
<evidence type="ECO:0000259" key="4">
    <source>
        <dbReference type="Pfam" id="PF05057"/>
    </source>
</evidence>
<keyword evidence="8" id="KW-1185">Reference proteome</keyword>
<feature type="compositionally biased region" description="Basic and acidic residues" evidence="3">
    <location>
        <begin position="105"/>
        <end position="114"/>
    </location>
</feature>
<dbReference type="InterPro" id="IPR029058">
    <property type="entry name" value="AB_hydrolase_fold"/>
</dbReference>
<evidence type="ECO:0008006" key="9">
    <source>
        <dbReference type="Google" id="ProtNLM"/>
    </source>
</evidence>
<accession>A0A3E2HQ09</accession>
<feature type="non-terminal residue" evidence="7">
    <location>
        <position position="1"/>
    </location>
</feature>
<gene>
    <name evidence="7" type="ORF">B7463_g869</name>
</gene>
<dbReference type="Pfam" id="PF05057">
    <property type="entry name" value="DUF676"/>
    <property type="match status" value="1"/>
</dbReference>